<keyword evidence="3" id="KW-0378">Hydrolase</keyword>
<keyword evidence="2" id="KW-0547">Nucleotide-binding</keyword>
<organism evidence="12 13">
    <name type="scientific">Laccaria amethystina LaAM-08-1</name>
    <dbReference type="NCBI Taxonomy" id="1095629"/>
    <lineage>
        <taxon>Eukaryota</taxon>
        <taxon>Fungi</taxon>
        <taxon>Dikarya</taxon>
        <taxon>Basidiomycota</taxon>
        <taxon>Agaricomycotina</taxon>
        <taxon>Agaricomycetes</taxon>
        <taxon>Agaricomycetidae</taxon>
        <taxon>Agaricales</taxon>
        <taxon>Agaricineae</taxon>
        <taxon>Hydnangiaceae</taxon>
        <taxon>Laccaria</taxon>
    </lineage>
</organism>
<dbReference type="PROSITE" id="PS51192">
    <property type="entry name" value="HELICASE_ATP_BIND_1"/>
    <property type="match status" value="1"/>
</dbReference>
<dbReference type="Gene3D" id="1.10.1520.10">
    <property type="entry name" value="Ribonuclease III domain"/>
    <property type="match status" value="2"/>
</dbReference>
<dbReference type="SUPFAM" id="SSF69065">
    <property type="entry name" value="RNase III domain-like"/>
    <property type="match status" value="2"/>
</dbReference>
<evidence type="ECO:0000259" key="10">
    <source>
        <dbReference type="PROSITE" id="PS51194"/>
    </source>
</evidence>
<evidence type="ECO:0000256" key="2">
    <source>
        <dbReference type="ARBA" id="ARBA00022741"/>
    </source>
</evidence>
<dbReference type="InterPro" id="IPR038248">
    <property type="entry name" value="Dicer_dimer_sf"/>
</dbReference>
<dbReference type="Pfam" id="PF00636">
    <property type="entry name" value="Ribonuclease_3"/>
    <property type="match status" value="2"/>
</dbReference>
<evidence type="ECO:0000313" key="12">
    <source>
        <dbReference type="EMBL" id="KIK06339.1"/>
    </source>
</evidence>
<dbReference type="InterPro" id="IPR000999">
    <property type="entry name" value="RNase_III_dom"/>
</dbReference>
<dbReference type="Proteomes" id="UP000054477">
    <property type="component" value="Unassembled WGS sequence"/>
</dbReference>
<dbReference type="InterPro" id="IPR005034">
    <property type="entry name" value="Dicer_dimerisation"/>
</dbReference>
<evidence type="ECO:0000256" key="6">
    <source>
        <dbReference type="PROSITE-ProRule" id="PRU00657"/>
    </source>
</evidence>
<dbReference type="PANTHER" id="PTHR14950:SF37">
    <property type="entry name" value="ENDORIBONUCLEASE DICER"/>
    <property type="match status" value="1"/>
</dbReference>
<dbReference type="PANTHER" id="PTHR14950">
    <property type="entry name" value="DICER-RELATED"/>
    <property type="match status" value="1"/>
</dbReference>
<dbReference type="PROSITE" id="PS51194">
    <property type="entry name" value="HELICASE_CTER"/>
    <property type="match status" value="1"/>
</dbReference>
<dbReference type="Pfam" id="PF03368">
    <property type="entry name" value="Dicer_dimer"/>
    <property type="match status" value="1"/>
</dbReference>
<sequence>MDGLDVQQSASSMPATRGYQQEMLEESLRKNVIIALDTGSGKTLIAVLRLKHEIDREPTKVCWFFAPTVALCEQQKSVIQTYLPVSVGLISGALEPDQWRNADLWEKVIQTHRVMVSTPQVFLDALRHGYLVLGRDICLLVFDEAHHAVDNHPYNRIMQEFYFDLPIQGSDLVRPAVLGLTASPIYGGNVVKAFQTIEANLDSTIRAPRRHRAELAQFVYKPKFKHVLYQPPDPLCPSFSTNHAALCSVIDTLNIEEDPYVISLRKQIKKTIPGSAEFHRLDQKLSTVINKQNSFTHKGLRDFSNSTYNICQDMGPWAADWYVKKVLEKAKLAANPHNNFMSNWKNSEKAYLLGILNQIVVSPVSYYPDDITDDSSDKVRVLVECLLAEKAEAEAHDEAYSGIIFVQRRDAVLALAELLSNHPQTKDQFRVGLLIGTSDSSYRHAVMDITRNLIRESQEDTIADFKIGEKNLIVSTSVAEEGIDIQACGSVIRWDPPPNMASWAQSRGRARRQRSTFTVMFEDGSKNQKDVAKWENLERQMVALYNDPRRDLEFILDEQDSDEKEEEEDDDWAFRHPSTGALLTLHSAVAHLSHFCAVIPNAAHVDNRPLYDIDPPDFIEGWHALEPHARAIIPYTGPYGSKVTLPRTLPLPAREFSVERLYNTKISAYRHAAFRAYFSLYETSLLNDNLLPITSIIEPELEEEVKAMLADVERRSGFAKVSIQIDPWKSEDEVEQGYLWMSELVLGVLPPLLLFTQSEMVNLAGENAPVLYYPGHGPIKASLRLMRRMNEEDVVLLDKAREYTRRLFWCLNGVRMDWDQLDFSYLFLPLDGHEEDTWDIRRSWLSTTRPLFDSHELEFIANGESFGKQFSFPEDLAMVRKHLQSRKPFKFVRWRFDPLSQDEELELRESYDEKFSELEVTYPLLVVQAYPPRTNFLIPITPTKEPFPEVKYTNLIPHLSSIVLLSPVDTDYAFLLPSLLRSIGMLTTTHSLQKTVFTPASPIGSIPMDLLMVAITAPSSSEKKNYQRLETLGDTVLKFVCGIQLLSEYPLWHEGYLTKKKDHAVSNVRLAKENVARELYRWIIRDRLLGKKWKPHYLSKNDAETTPEPDKMTAEEINTKKKKKKKGKNQSLSTKVLADVVESIIGAAYLHGGFDLGYECIKFFDLGLKWQPLPTRIEQLLSRARDPEETPYPHQLADVESMLGYTFSHKLLLIEALTHASYQQDQHTSSSYERMEFLGDSILDMIVTDYLYHAPGKEYSPGHMHLRKSAVVNAHFLAFICLRTCLHFDASMPRPSPDSQGDQGPVRIELAPDSQEIYLWRCLLHSSPRVLDDQSNTFTRFRKCKAEIQEALEQGTIFPWAALTRLQAPKFLSDMVESLIGATFLDSNGDMDCVKGVLRKMGIIQVLERIVRDDVDVLHPVSRLSVWASRNDKEIEYKFEKNKGNVSCIILVNGKEEIRETAVYRGTASQDEVKFAAAEKAVLTFKLRDGNTKYVSKKKPKKKKKKVQPL</sequence>
<dbReference type="InterPro" id="IPR036389">
    <property type="entry name" value="RNase_III_sf"/>
</dbReference>
<keyword evidence="5" id="KW-0067">ATP-binding</keyword>
<dbReference type="HOGENOM" id="CLU_000907_4_6_1"/>
<dbReference type="OrthoDB" id="416741at2759"/>
<feature type="domain" description="Helicase C-terminal" evidence="10">
    <location>
        <begin position="392"/>
        <end position="553"/>
    </location>
</feature>
<dbReference type="STRING" id="1095629.A0A0C9XXJ2"/>
<dbReference type="InterPro" id="IPR027417">
    <property type="entry name" value="P-loop_NTPase"/>
</dbReference>
<evidence type="ECO:0000256" key="1">
    <source>
        <dbReference type="ARBA" id="ARBA00022737"/>
    </source>
</evidence>
<feature type="domain" description="Helicase ATP-binding" evidence="9">
    <location>
        <begin position="23"/>
        <end position="202"/>
    </location>
</feature>
<reference evidence="13" key="2">
    <citation type="submission" date="2015-01" db="EMBL/GenBank/DDBJ databases">
        <title>Evolutionary Origins and Diversification of the Mycorrhizal Mutualists.</title>
        <authorList>
            <consortium name="DOE Joint Genome Institute"/>
            <consortium name="Mycorrhizal Genomics Consortium"/>
            <person name="Kohler A."/>
            <person name="Kuo A."/>
            <person name="Nagy L.G."/>
            <person name="Floudas D."/>
            <person name="Copeland A."/>
            <person name="Barry K.W."/>
            <person name="Cichocki N."/>
            <person name="Veneault-Fourrey C."/>
            <person name="LaButti K."/>
            <person name="Lindquist E.A."/>
            <person name="Lipzen A."/>
            <person name="Lundell T."/>
            <person name="Morin E."/>
            <person name="Murat C."/>
            <person name="Riley R."/>
            <person name="Ohm R."/>
            <person name="Sun H."/>
            <person name="Tunlid A."/>
            <person name="Henrissat B."/>
            <person name="Grigoriev I.V."/>
            <person name="Hibbett D.S."/>
            <person name="Martin F."/>
        </authorList>
    </citation>
    <scope>NUCLEOTIDE SEQUENCE [LARGE SCALE GENOMIC DNA]</scope>
    <source>
        <strain evidence="13">LaAM-08-1</strain>
    </source>
</reference>
<evidence type="ECO:0000313" key="13">
    <source>
        <dbReference type="Proteomes" id="UP000054477"/>
    </source>
</evidence>
<feature type="region of interest" description="Disordered" evidence="7">
    <location>
        <begin position="1099"/>
        <end position="1128"/>
    </location>
</feature>
<proteinExistence type="inferred from homology"/>
<dbReference type="PROSITE" id="PS50142">
    <property type="entry name" value="RNASE_3_2"/>
    <property type="match status" value="2"/>
</dbReference>
<dbReference type="CDD" id="cd18034">
    <property type="entry name" value="DEXHc_dicer"/>
    <property type="match status" value="1"/>
</dbReference>
<dbReference type="PROSITE" id="PS51327">
    <property type="entry name" value="DICER_DSRBF"/>
    <property type="match status" value="1"/>
</dbReference>
<feature type="domain" description="RNase III" evidence="8">
    <location>
        <begin position="976"/>
        <end position="1153"/>
    </location>
</feature>
<dbReference type="GO" id="GO:0030422">
    <property type="term" value="P:siRNA processing"/>
    <property type="evidence" value="ECO:0007669"/>
    <property type="project" value="TreeGrafter"/>
</dbReference>
<evidence type="ECO:0000259" key="8">
    <source>
        <dbReference type="PROSITE" id="PS50142"/>
    </source>
</evidence>
<dbReference type="GO" id="GO:0005524">
    <property type="term" value="F:ATP binding"/>
    <property type="evidence" value="ECO:0007669"/>
    <property type="project" value="UniProtKB-KW"/>
</dbReference>
<dbReference type="InterPro" id="IPR014001">
    <property type="entry name" value="Helicase_ATP-bd"/>
</dbReference>
<evidence type="ECO:0000259" key="11">
    <source>
        <dbReference type="PROSITE" id="PS51327"/>
    </source>
</evidence>
<keyword evidence="1" id="KW-0677">Repeat</keyword>
<evidence type="ECO:0000256" key="4">
    <source>
        <dbReference type="ARBA" id="ARBA00022806"/>
    </source>
</evidence>
<dbReference type="Gene3D" id="3.30.160.380">
    <property type="entry name" value="Dicer dimerisation domain"/>
    <property type="match status" value="1"/>
</dbReference>
<dbReference type="CDD" id="cd00593">
    <property type="entry name" value="RIBOc"/>
    <property type="match status" value="2"/>
</dbReference>
<dbReference type="GO" id="GO:0005737">
    <property type="term" value="C:cytoplasm"/>
    <property type="evidence" value="ECO:0007669"/>
    <property type="project" value="TreeGrafter"/>
</dbReference>
<dbReference type="PROSITE" id="PS00517">
    <property type="entry name" value="RNASE_3_1"/>
    <property type="match status" value="1"/>
</dbReference>
<feature type="domain" description="RNase III" evidence="8">
    <location>
        <begin position="1196"/>
        <end position="1388"/>
    </location>
</feature>
<evidence type="ECO:0000256" key="5">
    <source>
        <dbReference type="ARBA" id="ARBA00022840"/>
    </source>
</evidence>
<accession>A0A0C9XXJ2</accession>
<dbReference type="GO" id="GO:0003723">
    <property type="term" value="F:RNA binding"/>
    <property type="evidence" value="ECO:0007669"/>
    <property type="project" value="UniProtKB-UniRule"/>
</dbReference>
<keyword evidence="4" id="KW-0347">Helicase</keyword>
<evidence type="ECO:0000256" key="3">
    <source>
        <dbReference type="ARBA" id="ARBA00022801"/>
    </source>
</evidence>
<dbReference type="EMBL" id="KN838553">
    <property type="protein sequence ID" value="KIK06339.1"/>
    <property type="molecule type" value="Genomic_DNA"/>
</dbReference>
<dbReference type="Pfam" id="PF00270">
    <property type="entry name" value="DEAD"/>
    <property type="match status" value="1"/>
</dbReference>
<evidence type="ECO:0008006" key="14">
    <source>
        <dbReference type="Google" id="ProtNLM"/>
    </source>
</evidence>
<dbReference type="GO" id="GO:0004386">
    <property type="term" value="F:helicase activity"/>
    <property type="evidence" value="ECO:0007669"/>
    <property type="project" value="UniProtKB-KW"/>
</dbReference>
<dbReference type="SMART" id="SM00535">
    <property type="entry name" value="RIBOc"/>
    <property type="match status" value="2"/>
</dbReference>
<dbReference type="InterPro" id="IPR001650">
    <property type="entry name" value="Helicase_C-like"/>
</dbReference>
<dbReference type="GO" id="GO:0005634">
    <property type="term" value="C:nucleus"/>
    <property type="evidence" value="ECO:0007669"/>
    <property type="project" value="TreeGrafter"/>
</dbReference>
<comment type="similarity">
    <text evidence="6">Belongs to the helicase family. Dicer subfamily.</text>
</comment>
<reference evidence="12 13" key="1">
    <citation type="submission" date="2014-04" db="EMBL/GenBank/DDBJ databases">
        <authorList>
            <consortium name="DOE Joint Genome Institute"/>
            <person name="Kuo A."/>
            <person name="Kohler A."/>
            <person name="Nagy L.G."/>
            <person name="Floudas D."/>
            <person name="Copeland A."/>
            <person name="Barry K.W."/>
            <person name="Cichocki N."/>
            <person name="Veneault-Fourrey C."/>
            <person name="LaButti K."/>
            <person name="Lindquist E.A."/>
            <person name="Lipzen A."/>
            <person name="Lundell T."/>
            <person name="Morin E."/>
            <person name="Murat C."/>
            <person name="Sun H."/>
            <person name="Tunlid A."/>
            <person name="Henrissat B."/>
            <person name="Grigoriev I.V."/>
            <person name="Hibbett D.S."/>
            <person name="Martin F."/>
            <person name="Nordberg H.P."/>
            <person name="Cantor M.N."/>
            <person name="Hua S.X."/>
        </authorList>
    </citation>
    <scope>NUCLEOTIDE SEQUENCE [LARGE SCALE GENOMIC DNA]</scope>
    <source>
        <strain evidence="12 13">LaAM-08-1</strain>
    </source>
</reference>
<dbReference type="Pfam" id="PF00271">
    <property type="entry name" value="Helicase_C"/>
    <property type="match status" value="1"/>
</dbReference>
<protein>
    <recommendedName>
        <fullName evidence="14">P-loop containing nucleoside triphosphate hydrolase protein</fullName>
    </recommendedName>
</protein>
<dbReference type="SMART" id="SM00487">
    <property type="entry name" value="DEXDc"/>
    <property type="match status" value="1"/>
</dbReference>
<dbReference type="GO" id="GO:0004525">
    <property type="term" value="F:ribonuclease III activity"/>
    <property type="evidence" value="ECO:0007669"/>
    <property type="project" value="InterPro"/>
</dbReference>
<evidence type="ECO:0000256" key="7">
    <source>
        <dbReference type="SAM" id="MobiDB-lite"/>
    </source>
</evidence>
<name>A0A0C9XXJ2_9AGAR</name>
<gene>
    <name evidence="12" type="ORF">K443DRAFT_3124</name>
</gene>
<feature type="domain" description="Dicer dsRNA-binding fold" evidence="11">
    <location>
        <begin position="588"/>
        <end position="700"/>
    </location>
</feature>
<evidence type="ECO:0000259" key="9">
    <source>
        <dbReference type="PROSITE" id="PS51192"/>
    </source>
</evidence>
<dbReference type="SMART" id="SM00490">
    <property type="entry name" value="HELICc"/>
    <property type="match status" value="1"/>
</dbReference>
<dbReference type="InterPro" id="IPR011545">
    <property type="entry name" value="DEAD/DEAH_box_helicase_dom"/>
</dbReference>
<dbReference type="Gene3D" id="3.40.50.300">
    <property type="entry name" value="P-loop containing nucleotide triphosphate hydrolases"/>
    <property type="match status" value="2"/>
</dbReference>
<keyword evidence="13" id="KW-1185">Reference proteome</keyword>
<feature type="compositionally biased region" description="Basic and acidic residues" evidence="7">
    <location>
        <begin position="1099"/>
        <end position="1119"/>
    </location>
</feature>
<dbReference type="SUPFAM" id="SSF52540">
    <property type="entry name" value="P-loop containing nucleoside triphosphate hydrolases"/>
    <property type="match status" value="1"/>
</dbReference>
<keyword evidence="6" id="KW-0694">RNA-binding</keyword>